<dbReference type="AlphaFoldDB" id="A0A7T8H0E9"/>
<protein>
    <submittedName>
        <fullName evidence="1">Uncharacterized protein</fullName>
    </submittedName>
</protein>
<name>A0A7T8H0E9_CALRO</name>
<proteinExistence type="predicted"/>
<evidence type="ECO:0000313" key="1">
    <source>
        <dbReference type="EMBL" id="QQP41219.1"/>
    </source>
</evidence>
<evidence type="ECO:0000313" key="2">
    <source>
        <dbReference type="Proteomes" id="UP000595437"/>
    </source>
</evidence>
<reference evidence="2" key="1">
    <citation type="submission" date="2021-01" db="EMBL/GenBank/DDBJ databases">
        <title>Caligus Genome Assembly.</title>
        <authorList>
            <person name="Gallardo-Escarate C."/>
        </authorList>
    </citation>
    <scope>NUCLEOTIDE SEQUENCE [LARGE SCALE GENOMIC DNA]</scope>
</reference>
<keyword evidence="2" id="KW-1185">Reference proteome</keyword>
<accession>A0A7T8H0E9</accession>
<sequence>GLFTFSLSSRAQLVTINMAFDNLTALILETRNCSDDDPRRLQGYGDYEDG</sequence>
<organism evidence="1 2">
    <name type="scientific">Caligus rogercresseyi</name>
    <name type="common">Sea louse</name>
    <dbReference type="NCBI Taxonomy" id="217165"/>
    <lineage>
        <taxon>Eukaryota</taxon>
        <taxon>Metazoa</taxon>
        <taxon>Ecdysozoa</taxon>
        <taxon>Arthropoda</taxon>
        <taxon>Crustacea</taxon>
        <taxon>Multicrustacea</taxon>
        <taxon>Hexanauplia</taxon>
        <taxon>Copepoda</taxon>
        <taxon>Siphonostomatoida</taxon>
        <taxon>Caligidae</taxon>
        <taxon>Caligus</taxon>
    </lineage>
</organism>
<dbReference type="EMBL" id="CP045899">
    <property type="protein sequence ID" value="QQP41219.1"/>
    <property type="molecule type" value="Genomic_DNA"/>
</dbReference>
<feature type="non-terminal residue" evidence="1">
    <location>
        <position position="1"/>
    </location>
</feature>
<gene>
    <name evidence="1" type="ORF">FKW44_015517</name>
</gene>
<feature type="non-terminal residue" evidence="1">
    <location>
        <position position="50"/>
    </location>
</feature>
<dbReference type="Proteomes" id="UP000595437">
    <property type="component" value="Chromosome 10"/>
</dbReference>